<gene>
    <name evidence="1" type="ORF">RCL2_000181400</name>
</gene>
<dbReference type="OrthoDB" id="4062651at2759"/>
<name>A0A8H3KR42_9GLOM</name>
<dbReference type="Proteomes" id="UP000615446">
    <property type="component" value="Unassembled WGS sequence"/>
</dbReference>
<dbReference type="EMBL" id="BLAL01000012">
    <property type="protein sequence ID" value="GES74333.1"/>
    <property type="molecule type" value="Genomic_DNA"/>
</dbReference>
<keyword evidence="1" id="KW-0378">Hydrolase</keyword>
<evidence type="ECO:0000313" key="1">
    <source>
        <dbReference type="EMBL" id="GES74333.1"/>
    </source>
</evidence>
<protein>
    <submittedName>
        <fullName evidence="1">Sulfatase-like hydrolase/transferase</fullName>
    </submittedName>
</protein>
<dbReference type="GO" id="GO:0016787">
    <property type="term" value="F:hydrolase activity"/>
    <property type="evidence" value="ECO:0007669"/>
    <property type="project" value="UniProtKB-KW"/>
</dbReference>
<dbReference type="AlphaFoldDB" id="A0A8H3KR42"/>
<keyword evidence="1" id="KW-0808">Transferase</keyword>
<reference evidence="1" key="1">
    <citation type="submission" date="2019-10" db="EMBL/GenBank/DDBJ databases">
        <title>Conservation and host-specific expression of non-tandemly repeated heterogenous ribosome RNA gene in arbuscular mycorrhizal fungi.</title>
        <authorList>
            <person name="Maeda T."/>
            <person name="Kobayashi Y."/>
            <person name="Nakagawa T."/>
            <person name="Ezawa T."/>
            <person name="Yamaguchi K."/>
            <person name="Bino T."/>
            <person name="Nishimoto Y."/>
            <person name="Shigenobu S."/>
            <person name="Kawaguchi M."/>
        </authorList>
    </citation>
    <scope>NUCLEOTIDE SEQUENCE</scope>
    <source>
        <strain evidence="1">HR1</strain>
    </source>
</reference>
<dbReference type="InterPro" id="IPR002591">
    <property type="entry name" value="Phosphodiest/P_Trfase"/>
</dbReference>
<dbReference type="PANTHER" id="PTHR10151:SF120">
    <property type="entry name" value="BIS(5'-ADENOSYL)-TRIPHOSPHATASE"/>
    <property type="match status" value="1"/>
</dbReference>
<dbReference type="Gene3D" id="3.40.720.10">
    <property type="entry name" value="Alkaline Phosphatase, subunit A"/>
    <property type="match status" value="1"/>
</dbReference>
<dbReference type="PANTHER" id="PTHR10151">
    <property type="entry name" value="ECTONUCLEOTIDE PYROPHOSPHATASE/PHOSPHODIESTERASE"/>
    <property type="match status" value="1"/>
</dbReference>
<comment type="caution">
    <text evidence="1">The sequence shown here is derived from an EMBL/GenBank/DDBJ whole genome shotgun (WGS) entry which is preliminary data.</text>
</comment>
<dbReference type="GO" id="GO:0016740">
    <property type="term" value="F:transferase activity"/>
    <property type="evidence" value="ECO:0007669"/>
    <property type="project" value="UniProtKB-KW"/>
</dbReference>
<proteinExistence type="predicted"/>
<organism evidence="1 2">
    <name type="scientific">Rhizophagus clarus</name>
    <dbReference type="NCBI Taxonomy" id="94130"/>
    <lineage>
        <taxon>Eukaryota</taxon>
        <taxon>Fungi</taxon>
        <taxon>Fungi incertae sedis</taxon>
        <taxon>Mucoromycota</taxon>
        <taxon>Glomeromycotina</taxon>
        <taxon>Glomeromycetes</taxon>
        <taxon>Glomerales</taxon>
        <taxon>Glomeraceae</taxon>
        <taxon>Rhizophagus</taxon>
    </lineage>
</organism>
<dbReference type="SUPFAM" id="SSF53649">
    <property type="entry name" value="Alkaline phosphatase-like"/>
    <property type="match status" value="1"/>
</dbReference>
<sequence length="295" mass="34158">MFQVTIIIAIDGLGRFINQSCSNINNLSKNGTIYNVNSVIPSNSAQNWGSILTGVRPDKHKLKLENLDIPYNNEEYPSLFKIILESYKIYKSAAFVSWELIITGMIEPELTIDRYAPLLNENFLSKYWMYFNHYILKKPIYDSYLVQNVINYIYNINDLKFLFIHLVDLDEVSHLYDFNSNEYKKKLKETDNYIGTITESIFEKYENPLILLTTDHGGIENKHGGNSEDEINTFIASNVNLDSLNIEDINYNMNCSKIILKALNINIPSYHVNSEKRSTDVKLMFYSHTLTLNAE</sequence>
<dbReference type="InterPro" id="IPR017850">
    <property type="entry name" value="Alkaline_phosphatase_core_sf"/>
</dbReference>
<evidence type="ECO:0000313" key="2">
    <source>
        <dbReference type="Proteomes" id="UP000615446"/>
    </source>
</evidence>
<dbReference type="Pfam" id="PF01663">
    <property type="entry name" value="Phosphodiest"/>
    <property type="match status" value="2"/>
</dbReference>
<accession>A0A8H3KR42</accession>